<dbReference type="RefSeq" id="WP_170063712.1">
    <property type="nucleotide sequence ID" value="NZ_PVXO01000060.1"/>
</dbReference>
<dbReference type="EC" id="2.4.2.-" evidence="1"/>
<dbReference type="AlphaFoldDB" id="A0A2T0B1J9"/>
<dbReference type="GO" id="GO:0033969">
    <property type="term" value="F:gamma-glutamyl-gamma-aminobutyrate hydrolase activity"/>
    <property type="evidence" value="ECO:0007669"/>
    <property type="project" value="TreeGrafter"/>
</dbReference>
<protein>
    <submittedName>
        <fullName evidence="1">Putative glutamine amidotransferase</fullName>
        <ecNumber evidence="1">2.4.2.-</ecNumber>
    </submittedName>
</protein>
<dbReference type="GO" id="GO:0016757">
    <property type="term" value="F:glycosyltransferase activity"/>
    <property type="evidence" value="ECO:0007669"/>
    <property type="project" value="UniProtKB-KW"/>
</dbReference>
<evidence type="ECO:0000313" key="1">
    <source>
        <dbReference type="EMBL" id="PRR77639.1"/>
    </source>
</evidence>
<dbReference type="PANTHER" id="PTHR43235:SF1">
    <property type="entry name" value="GLUTAMINE AMIDOTRANSFERASE PB2B2.05-RELATED"/>
    <property type="match status" value="1"/>
</dbReference>
<proteinExistence type="predicted"/>
<dbReference type="PANTHER" id="PTHR43235">
    <property type="entry name" value="GLUTAMINE AMIDOTRANSFERASE PB2B2.05-RELATED"/>
    <property type="match status" value="1"/>
</dbReference>
<dbReference type="InterPro" id="IPR011697">
    <property type="entry name" value="Peptidase_C26"/>
</dbReference>
<keyword evidence="1" id="KW-0328">Glycosyltransferase</keyword>
<organism evidence="1 2">
    <name type="scientific">Clostridium liquoris</name>
    <dbReference type="NCBI Taxonomy" id="1289519"/>
    <lineage>
        <taxon>Bacteria</taxon>
        <taxon>Bacillati</taxon>
        <taxon>Bacillota</taxon>
        <taxon>Clostridia</taxon>
        <taxon>Eubacteriales</taxon>
        <taxon>Clostridiaceae</taxon>
        <taxon>Clostridium</taxon>
    </lineage>
</organism>
<evidence type="ECO:0000313" key="2">
    <source>
        <dbReference type="Proteomes" id="UP000239706"/>
    </source>
</evidence>
<dbReference type="GO" id="GO:0005829">
    <property type="term" value="C:cytosol"/>
    <property type="evidence" value="ECO:0007669"/>
    <property type="project" value="TreeGrafter"/>
</dbReference>
<dbReference type="Proteomes" id="UP000239706">
    <property type="component" value="Unassembled WGS sequence"/>
</dbReference>
<keyword evidence="1" id="KW-0315">Glutamine amidotransferase</keyword>
<dbReference type="CDD" id="cd01745">
    <property type="entry name" value="GATase1_2"/>
    <property type="match status" value="1"/>
</dbReference>
<sequence>MEKKLVGIVPNIEIVREDGFPSYQRIYSNEDYIEAAIHSGGIPIILPYIQDYPMVKEQIKLVDKVIITGGSDINPLYYGEESEILGGVIIPERDNYDMMVIKACEELKKPILGICRGIQAINVAYGGTLYQHLPNKNEFYIQHNQKSRYDVGIHTVIMKKGTKLQEILGETIVVNSFHHQAVKDVAPGFVVCGKSKDGVIEAIERLGGTTILGVQWHPEKMFLKNKEMESLFNEFINKL</sequence>
<dbReference type="EMBL" id="PVXO01000060">
    <property type="protein sequence ID" value="PRR77639.1"/>
    <property type="molecule type" value="Genomic_DNA"/>
</dbReference>
<keyword evidence="1" id="KW-0808">Transferase</keyword>
<name>A0A2T0B1J9_9CLOT</name>
<dbReference type="GO" id="GO:0006598">
    <property type="term" value="P:polyamine catabolic process"/>
    <property type="evidence" value="ECO:0007669"/>
    <property type="project" value="TreeGrafter"/>
</dbReference>
<dbReference type="InterPro" id="IPR044668">
    <property type="entry name" value="PuuD-like"/>
</dbReference>
<keyword evidence="2" id="KW-1185">Reference proteome</keyword>
<gene>
    <name evidence="1" type="ORF">CLLI_22020</name>
</gene>
<reference evidence="1 2" key="1">
    <citation type="submission" date="2018-03" db="EMBL/GenBank/DDBJ databases">
        <title>Genome sequence of Clostridium liquoris DSM 100320.</title>
        <authorList>
            <person name="Poehlein A."/>
            <person name="Daniel R."/>
        </authorList>
    </citation>
    <scope>NUCLEOTIDE SEQUENCE [LARGE SCALE GENOMIC DNA]</scope>
    <source>
        <strain evidence="1 2">DSM 100320</strain>
    </source>
</reference>
<dbReference type="PROSITE" id="PS51273">
    <property type="entry name" value="GATASE_TYPE_1"/>
    <property type="match status" value="1"/>
</dbReference>
<dbReference type="Pfam" id="PF07722">
    <property type="entry name" value="Peptidase_C26"/>
    <property type="match status" value="1"/>
</dbReference>
<dbReference type="InterPro" id="IPR029062">
    <property type="entry name" value="Class_I_gatase-like"/>
</dbReference>
<accession>A0A2T0B1J9</accession>
<dbReference type="SUPFAM" id="SSF52317">
    <property type="entry name" value="Class I glutamine amidotransferase-like"/>
    <property type="match status" value="1"/>
</dbReference>
<dbReference type="Gene3D" id="3.40.50.880">
    <property type="match status" value="1"/>
</dbReference>
<comment type="caution">
    <text evidence="1">The sequence shown here is derived from an EMBL/GenBank/DDBJ whole genome shotgun (WGS) entry which is preliminary data.</text>
</comment>